<organism evidence="2">
    <name type="scientific">bioreactor metagenome</name>
    <dbReference type="NCBI Taxonomy" id="1076179"/>
    <lineage>
        <taxon>unclassified sequences</taxon>
        <taxon>metagenomes</taxon>
        <taxon>ecological metagenomes</taxon>
    </lineage>
</organism>
<evidence type="ECO:0000256" key="1">
    <source>
        <dbReference type="SAM" id="MobiDB-lite"/>
    </source>
</evidence>
<sequence length="236" mass="25326">MAVIPNDALQPVGIEGVLKLLRVGGAHGGDEVRGVNGAFHQIYIPVVGEHLLIEVFPREAEKIFQRMVAVTALIFDIVDGKHRLGRGKLGHAVPFLQQVNGNQRRLPVVAVDNIRTPVQMARNFDYRAGKISKPFAVVIVAIYLGPLKVILVIHKPPGNAVPLKGVNPTVAAAPGELKIKALDKAHLVPPDFSDPLVKRENDSHLMPLGGQCRGQRAGHISQASDFDKGSGLGSSK</sequence>
<gene>
    <name evidence="2" type="ORF">SDC9_137105</name>
</gene>
<evidence type="ECO:0000313" key="2">
    <source>
        <dbReference type="EMBL" id="MPM89989.1"/>
    </source>
</evidence>
<dbReference type="AlphaFoldDB" id="A0A645DL22"/>
<name>A0A645DL22_9ZZZZ</name>
<feature type="region of interest" description="Disordered" evidence="1">
    <location>
        <begin position="212"/>
        <end position="236"/>
    </location>
</feature>
<proteinExistence type="predicted"/>
<dbReference type="EMBL" id="VSSQ01037334">
    <property type="protein sequence ID" value="MPM89989.1"/>
    <property type="molecule type" value="Genomic_DNA"/>
</dbReference>
<accession>A0A645DL22</accession>
<reference evidence="2" key="1">
    <citation type="submission" date="2019-08" db="EMBL/GenBank/DDBJ databases">
        <authorList>
            <person name="Kucharzyk K."/>
            <person name="Murdoch R.W."/>
            <person name="Higgins S."/>
            <person name="Loffler F."/>
        </authorList>
    </citation>
    <scope>NUCLEOTIDE SEQUENCE</scope>
</reference>
<protein>
    <submittedName>
        <fullName evidence="2">Uncharacterized protein</fullName>
    </submittedName>
</protein>
<comment type="caution">
    <text evidence="2">The sequence shown here is derived from an EMBL/GenBank/DDBJ whole genome shotgun (WGS) entry which is preliminary data.</text>
</comment>